<feature type="binding site" evidence="6">
    <location>
        <position position="112"/>
    </location>
    <ligand>
        <name>substrate</name>
    </ligand>
</feature>
<dbReference type="InterPro" id="IPR001714">
    <property type="entry name" value="Pept_M24_MAP"/>
</dbReference>
<evidence type="ECO:0000259" key="8">
    <source>
        <dbReference type="Pfam" id="PF00557"/>
    </source>
</evidence>
<dbReference type="Proteomes" id="UP000240974">
    <property type="component" value="Unassembled WGS sequence"/>
</dbReference>
<evidence type="ECO:0000313" key="9">
    <source>
        <dbReference type="EMBL" id="PST37193.1"/>
    </source>
</evidence>
<dbReference type="InterPro" id="IPR036005">
    <property type="entry name" value="Creatinase/aminopeptidase-like"/>
</dbReference>
<dbReference type="Pfam" id="PF02810">
    <property type="entry name" value="SEC-C"/>
    <property type="match status" value="1"/>
</dbReference>
<dbReference type="SUPFAM" id="SSF55920">
    <property type="entry name" value="Creatinase/aminopeptidase"/>
    <property type="match status" value="1"/>
</dbReference>
<dbReference type="Gene3D" id="3.90.230.10">
    <property type="entry name" value="Creatinase/methionine aminopeptidase superfamily"/>
    <property type="match status" value="1"/>
</dbReference>
<keyword evidence="5 6" id="KW-0378">Hydrolase</keyword>
<feature type="binding site" evidence="6">
    <location>
        <position position="270"/>
    </location>
    <ligand>
        <name>a divalent metal cation</name>
        <dbReference type="ChEBI" id="CHEBI:60240"/>
        <label>1</label>
    </ligand>
</feature>
<dbReference type="GO" id="GO:0046872">
    <property type="term" value="F:metal ion binding"/>
    <property type="evidence" value="ECO:0007669"/>
    <property type="project" value="UniProtKB-UniRule"/>
</dbReference>
<feature type="domain" description="Peptidase M24" evidence="8">
    <location>
        <begin position="46"/>
        <end position="277"/>
    </location>
</feature>
<dbReference type="NCBIfam" id="NF008970">
    <property type="entry name" value="PRK12318.1"/>
    <property type="match status" value="1"/>
</dbReference>
<comment type="cofactor">
    <cofactor evidence="6">
        <name>Co(2+)</name>
        <dbReference type="ChEBI" id="CHEBI:48828"/>
    </cofactor>
    <cofactor evidence="6">
        <name>Zn(2+)</name>
        <dbReference type="ChEBI" id="CHEBI:29105"/>
    </cofactor>
    <cofactor evidence="6">
        <name>Mn(2+)</name>
        <dbReference type="ChEBI" id="CHEBI:29035"/>
    </cofactor>
    <cofactor evidence="6">
        <name>Fe(2+)</name>
        <dbReference type="ChEBI" id="CHEBI:29033"/>
    </cofactor>
    <text evidence="6">Binds 2 divalent metal cations per subunit. Has a high-affinity and a low affinity metal-binding site. The true nature of the physiological cofactor is under debate. The enzyme is active with cobalt, zinc, manganese or divalent iron ions. Most likely, methionine aminopeptidases function as mononuclear Fe(2+)-metalloproteases under physiological conditions, and the catalytically relevant metal-binding site has been assigned to the histidine-containing high-affinity site.</text>
</comment>
<name>A0A2T3FPM2_9FIRM</name>
<dbReference type="GO" id="GO:0004239">
    <property type="term" value="F:initiator methionyl aminopeptidase activity"/>
    <property type="evidence" value="ECO:0007669"/>
    <property type="project" value="UniProtKB-UniRule"/>
</dbReference>
<feature type="binding site" evidence="6">
    <location>
        <position position="141"/>
    </location>
    <ligand>
        <name>a divalent metal cation</name>
        <dbReference type="ChEBI" id="CHEBI:60240"/>
        <label>1</label>
    </ligand>
</feature>
<keyword evidence="4 6" id="KW-0479">Metal-binding</keyword>
<evidence type="ECO:0000256" key="1">
    <source>
        <dbReference type="ARBA" id="ARBA00002521"/>
    </source>
</evidence>
<dbReference type="PANTHER" id="PTHR43330">
    <property type="entry name" value="METHIONINE AMINOPEPTIDASE"/>
    <property type="match status" value="1"/>
</dbReference>
<evidence type="ECO:0000256" key="4">
    <source>
        <dbReference type="ARBA" id="ARBA00022723"/>
    </source>
</evidence>
<reference evidence="9 10" key="1">
    <citation type="journal article" date="2019" name="Int. J. Syst. Evol. Microbiol.">
        <title>Faecalibacillus intestinalis gen. nov., sp. nov. and Faecalibacillus faecis sp. nov., isolated from human faeces.</title>
        <authorList>
            <person name="Seo B."/>
            <person name="Jeon K."/>
            <person name="Baek I."/>
            <person name="Lee Y.M."/>
            <person name="Baek K."/>
            <person name="Ko G."/>
        </authorList>
    </citation>
    <scope>NUCLEOTIDE SEQUENCE [LARGE SCALE GENOMIC DNA]</scope>
    <source>
        <strain evidence="9 10">SNUG30099</strain>
    </source>
</reference>
<dbReference type="InterPro" id="IPR000994">
    <property type="entry name" value="Pept_M24"/>
</dbReference>
<evidence type="ECO:0000313" key="10">
    <source>
        <dbReference type="Proteomes" id="UP000240974"/>
    </source>
</evidence>
<dbReference type="HAMAP" id="MF_01974">
    <property type="entry name" value="MetAP_1"/>
    <property type="match status" value="1"/>
</dbReference>
<dbReference type="NCBIfam" id="TIGR00500">
    <property type="entry name" value="met_pdase_I"/>
    <property type="match status" value="1"/>
</dbReference>
<feature type="binding site" evidence="6">
    <location>
        <position position="270"/>
    </location>
    <ligand>
        <name>a divalent metal cation</name>
        <dbReference type="ChEBI" id="CHEBI:60240"/>
        <label>2</label>
        <note>catalytic</note>
    </ligand>
</feature>
<sequence>MNKCWCGSGLDYEVCHREFDKKINYYKKRGVMTPPRSMIKNQQQIEGIKKAAVVNNGLLDHIEKNIKIGMSTEDIDVLTREYLKEHNAHSADLNYEGYPKSICTSINDVVCHGIPSSDVILKDGDIINVDATSELNGYYADASRMFMMGNVSDEAKKLVKITKEAMYEGMKAIKPWKSHIGDIGKAIQRYAHINGYSVVEEFCGHGIGMTMHEDPYVFHFKTKEDTVLIVPGMVFTIEPMLNQGTRHVHLNYNDDWTVYTDDGKLSAQWEHTFLVTEDGVEIISK</sequence>
<evidence type="ECO:0000256" key="7">
    <source>
        <dbReference type="RuleBase" id="RU003653"/>
    </source>
</evidence>
<feature type="binding site" evidence="6">
    <location>
        <position position="130"/>
    </location>
    <ligand>
        <name>a divalent metal cation</name>
        <dbReference type="ChEBI" id="CHEBI:60240"/>
        <label>1</label>
    </ligand>
</feature>
<feature type="binding site" evidence="6">
    <location>
        <position position="212"/>
    </location>
    <ligand>
        <name>substrate</name>
    </ligand>
</feature>
<dbReference type="EC" id="3.4.11.18" evidence="6 7"/>
<comment type="function">
    <text evidence="1 6">Removes the N-terminal methionine from nascent proteins. The N-terminal methionine is often cleaved when the second residue in the primary sequence is small and uncharged (Met-Ala-, Cys, Gly, Pro, Ser, Thr, or Val). Requires deformylation of the N(alpha)-formylated initiator methionine before it can be hydrolyzed.</text>
</comment>
<evidence type="ECO:0000256" key="5">
    <source>
        <dbReference type="ARBA" id="ARBA00022801"/>
    </source>
</evidence>
<dbReference type="PROSITE" id="PS00680">
    <property type="entry name" value="MAP_1"/>
    <property type="match status" value="1"/>
</dbReference>
<dbReference type="PANTHER" id="PTHR43330:SF8">
    <property type="entry name" value="METHIONINE AMINOPEPTIDASE 1D, MITOCHONDRIAL"/>
    <property type="match status" value="1"/>
</dbReference>
<dbReference type="CDD" id="cd01086">
    <property type="entry name" value="MetAP1"/>
    <property type="match status" value="1"/>
</dbReference>
<feature type="binding site" evidence="6">
    <location>
        <position position="205"/>
    </location>
    <ligand>
        <name>a divalent metal cation</name>
        <dbReference type="ChEBI" id="CHEBI:60240"/>
        <label>2</label>
        <note>catalytic</note>
    </ligand>
</feature>
<dbReference type="InterPro" id="IPR004027">
    <property type="entry name" value="SEC_C_motif"/>
</dbReference>
<protein>
    <recommendedName>
        <fullName evidence="6 7">Methionine aminopeptidase</fullName>
        <shortName evidence="6">MAP</shortName>
        <shortName evidence="6">MetAP</shortName>
        <ecNumber evidence="6 7">3.4.11.18</ecNumber>
    </recommendedName>
    <alternativeName>
        <fullName evidence="6">Peptidase M</fullName>
    </alternativeName>
</protein>
<organism evidence="9 10">
    <name type="scientific">Faecalibacillus intestinalis</name>
    <dbReference type="NCBI Taxonomy" id="1982626"/>
    <lineage>
        <taxon>Bacteria</taxon>
        <taxon>Bacillati</taxon>
        <taxon>Bacillota</taxon>
        <taxon>Erysipelotrichia</taxon>
        <taxon>Erysipelotrichales</taxon>
        <taxon>Coprobacillaceae</taxon>
        <taxon>Faecalibacillus</taxon>
    </lineage>
</organism>
<accession>A0A2T3FPM2</accession>
<dbReference type="RefSeq" id="WP_032089639.1">
    <property type="nucleotide sequence ID" value="NZ_DAWBZG010000228.1"/>
</dbReference>
<proteinExistence type="inferred from homology"/>
<dbReference type="EMBL" id="PYLQ01000023">
    <property type="protein sequence ID" value="PST37193.1"/>
    <property type="molecule type" value="Genomic_DNA"/>
</dbReference>
<evidence type="ECO:0000256" key="2">
    <source>
        <dbReference type="ARBA" id="ARBA00022438"/>
    </source>
</evidence>
<comment type="similarity">
    <text evidence="6">Belongs to the peptidase M24A family. Methionine aminopeptidase type 1 subfamily.</text>
</comment>
<evidence type="ECO:0000256" key="3">
    <source>
        <dbReference type="ARBA" id="ARBA00022670"/>
    </source>
</evidence>
<dbReference type="GO" id="GO:0006508">
    <property type="term" value="P:proteolysis"/>
    <property type="evidence" value="ECO:0007669"/>
    <property type="project" value="UniProtKB-KW"/>
</dbReference>
<feature type="binding site" evidence="6">
    <location>
        <position position="238"/>
    </location>
    <ligand>
        <name>a divalent metal cation</name>
        <dbReference type="ChEBI" id="CHEBI:60240"/>
        <label>2</label>
        <note>catalytic</note>
    </ligand>
</feature>
<comment type="catalytic activity">
    <reaction evidence="6 7">
        <text>Release of N-terminal amino acids, preferentially methionine, from peptides and arylamides.</text>
        <dbReference type="EC" id="3.4.11.18"/>
    </reaction>
</comment>
<keyword evidence="3 6" id="KW-0645">Protease</keyword>
<keyword evidence="2 6" id="KW-0031">Aminopeptidase</keyword>
<keyword evidence="10" id="KW-1185">Reference proteome</keyword>
<dbReference type="PRINTS" id="PR00599">
    <property type="entry name" value="MAPEPTIDASE"/>
</dbReference>
<feature type="binding site" evidence="6">
    <location>
        <position position="141"/>
    </location>
    <ligand>
        <name>a divalent metal cation</name>
        <dbReference type="ChEBI" id="CHEBI:60240"/>
        <label>2</label>
        <note>catalytic</note>
    </ligand>
</feature>
<comment type="caution">
    <text evidence="9">The sequence shown here is derived from an EMBL/GenBank/DDBJ whole genome shotgun (WGS) entry which is preliminary data.</text>
</comment>
<evidence type="ECO:0000256" key="6">
    <source>
        <dbReference type="HAMAP-Rule" id="MF_01974"/>
    </source>
</evidence>
<dbReference type="InterPro" id="IPR002467">
    <property type="entry name" value="Pept_M24A_MAP1"/>
</dbReference>
<comment type="subunit">
    <text evidence="6">Monomer.</text>
</comment>
<gene>
    <name evidence="6" type="primary">map</name>
    <name evidence="9" type="ORF">C7U54_12185</name>
</gene>
<dbReference type="GO" id="GO:0070006">
    <property type="term" value="F:metalloaminopeptidase activity"/>
    <property type="evidence" value="ECO:0007669"/>
    <property type="project" value="UniProtKB-UniRule"/>
</dbReference>
<dbReference type="Pfam" id="PF00557">
    <property type="entry name" value="Peptidase_M24"/>
    <property type="match status" value="1"/>
</dbReference>
<dbReference type="AlphaFoldDB" id="A0A2T3FPM2"/>